<dbReference type="EMBL" id="BNCO01000028">
    <property type="protein sequence ID" value="GIL57553.1"/>
    <property type="molecule type" value="Genomic_DNA"/>
</dbReference>
<gene>
    <name evidence="4" type="ORF">Vafri_12761</name>
</gene>
<reference evidence="4" key="1">
    <citation type="journal article" date="2021" name="Proc. Natl. Acad. Sci. U.S.A.">
        <title>Three genomes in the algal genus Volvox reveal the fate of a haploid sex-determining region after a transition to homothallism.</title>
        <authorList>
            <person name="Yamamoto K."/>
            <person name="Hamaji T."/>
            <person name="Kawai-Toyooka H."/>
            <person name="Matsuzaki R."/>
            <person name="Takahashi F."/>
            <person name="Nishimura Y."/>
            <person name="Kawachi M."/>
            <person name="Noguchi H."/>
            <person name="Minakuchi Y."/>
            <person name="Umen J.G."/>
            <person name="Toyoda A."/>
            <person name="Nozaki H."/>
        </authorList>
    </citation>
    <scope>NUCLEOTIDE SEQUENCE</scope>
    <source>
        <strain evidence="4">NIES-3780</strain>
    </source>
</reference>
<feature type="domain" description="BACK" evidence="3">
    <location>
        <begin position="137"/>
        <end position="243"/>
    </location>
</feature>
<dbReference type="InterPro" id="IPR011705">
    <property type="entry name" value="BACK"/>
</dbReference>
<proteinExistence type="predicted"/>
<evidence type="ECO:0000313" key="4">
    <source>
        <dbReference type="EMBL" id="GIL57553.1"/>
    </source>
</evidence>
<dbReference type="Gene3D" id="1.25.40.420">
    <property type="match status" value="1"/>
</dbReference>
<keyword evidence="1" id="KW-0880">Kelch repeat</keyword>
<dbReference type="PANTHER" id="PTHR45632:SF3">
    <property type="entry name" value="KELCH-LIKE PROTEIN 32"/>
    <property type="match status" value="1"/>
</dbReference>
<protein>
    <recommendedName>
        <fullName evidence="3">BACK domain-containing protein</fullName>
    </recommendedName>
</protein>
<sequence length="328" mass="35642">MDSINVLTFLGGLRDVRELISALTRYCTYDGLRALELVAGSCESSNILQDEVTSDMLLIADLCSAKDVGNATFHHLDPVTDVGKLALQRIGTTLLRTIHLDERQLTIALGASTVQNVLAARHLCLAALHASLSPGNCFRIFRFADQCRVAPLRQAAEQLCLASFSHDPAGVQDIGGFTLLKQDQLQTLLQSDALQVESELDVFRVIVAWVHACPQERAQLMAILVQRCVRLGAMDLGQLEQLDQDSHVIASREVTCVVAQAYVMRIMCRSAETTVRLRDSVARARAAAKEKAERALTAWALAGEEPWAAPGSGIISTSRSGGGEIWAH</sequence>
<evidence type="ECO:0000256" key="2">
    <source>
        <dbReference type="ARBA" id="ARBA00022737"/>
    </source>
</evidence>
<organism evidence="4 5">
    <name type="scientific">Volvox africanus</name>
    <dbReference type="NCBI Taxonomy" id="51714"/>
    <lineage>
        <taxon>Eukaryota</taxon>
        <taxon>Viridiplantae</taxon>
        <taxon>Chlorophyta</taxon>
        <taxon>core chlorophytes</taxon>
        <taxon>Chlorophyceae</taxon>
        <taxon>CS clade</taxon>
        <taxon>Chlamydomonadales</taxon>
        <taxon>Volvocaceae</taxon>
        <taxon>Volvox</taxon>
    </lineage>
</organism>
<accession>A0A8J4BAU0</accession>
<evidence type="ECO:0000313" key="5">
    <source>
        <dbReference type="Proteomes" id="UP000747399"/>
    </source>
</evidence>
<name>A0A8J4BAU0_9CHLO</name>
<comment type="caution">
    <text evidence="4">The sequence shown here is derived from an EMBL/GenBank/DDBJ whole genome shotgun (WGS) entry which is preliminary data.</text>
</comment>
<evidence type="ECO:0000256" key="1">
    <source>
        <dbReference type="ARBA" id="ARBA00022441"/>
    </source>
</evidence>
<dbReference type="AlphaFoldDB" id="A0A8J4BAU0"/>
<dbReference type="Pfam" id="PF07707">
    <property type="entry name" value="BACK"/>
    <property type="match status" value="1"/>
</dbReference>
<dbReference type="PANTHER" id="PTHR45632">
    <property type="entry name" value="LD33804P"/>
    <property type="match status" value="1"/>
</dbReference>
<keyword evidence="5" id="KW-1185">Reference proteome</keyword>
<dbReference type="SMART" id="SM00875">
    <property type="entry name" value="BACK"/>
    <property type="match status" value="1"/>
</dbReference>
<keyword evidence="2" id="KW-0677">Repeat</keyword>
<evidence type="ECO:0000259" key="3">
    <source>
        <dbReference type="SMART" id="SM00875"/>
    </source>
</evidence>
<dbReference type="Proteomes" id="UP000747399">
    <property type="component" value="Unassembled WGS sequence"/>
</dbReference>